<dbReference type="GeneID" id="108879063"/>
<dbReference type="RefSeq" id="XP_018525718.1">
    <property type="nucleotide sequence ID" value="XM_018670202.2"/>
</dbReference>
<gene>
    <name evidence="5" type="primary">LOC108879063</name>
</gene>
<feature type="region of interest" description="Disordered" evidence="2">
    <location>
        <begin position="25"/>
        <end position="55"/>
    </location>
</feature>
<feature type="region of interest" description="Disordered" evidence="2">
    <location>
        <begin position="939"/>
        <end position="961"/>
    </location>
</feature>
<sequence length="970" mass="105370">MDQEDKIDFKAVRAKFQEEELLIKQPKIKPALPEKPKVVPPPQSPPHYLPAGARPSLLTSINQSLEGKTLIAPRVVFKDEKKESKKPLIQTNSKGKDKTNGSKEKLNDDSSDQKQKKETGKDKRFSLLLPGAQKESTAELVPVTPPPKATTPKKKGFLGFKKSSKRDSVEAPADHILDLPSSDISGPAPLIPVPSDFADTGLEPRETSAPKALLPNIPTLPDPSATMEVTPPSLIPASSDYTPPPAFIPEIQAPESETPLEIETPALSISRPASQNEIIPSPPSAIPTPPPSRAISGPSVVASSPSPSLPEPEITGEAGIEAVNIVAVEKPSPPVTDSSSIPPSSPKAERSISALSALERAEDMSPGKRTSPADQRILNALEKARKKTMSPQTNPTTSYSITPPPEELPPPQSPTHSFPELPPIDYEDRAGKALSPKPEQVNDIDHMSEGINEEGSDAIPELLVVPPPPPRMVLPDPEFLGPALEKPARPPSVNLNEFIPPPQVEDNEVSVPHEFSETDTTDIPEFDDVASDAHSPELQVSEWGNEDYTGPNTPDGQNLPEFHSNGITAPGAEVHMAHVIGDEYQDNPQPESSFPLSQESPPMAGPEAKVGNGIYDSADNVYEDVTTSSTKKKGKSDGGKKRKGPPKNPYAEAAQETKEEKSKTGRFSKSDKKATAEGPDEKELKKKEKQRLEKEKKELKEKQEREKKEQKEREKKENEMKKKFKITGQEDAMYQATVTVTTKGRKNDLPVKSGDTVSIIRTTNCPKGKWLARDSSNNYGYVAVDHVKLDIKEMMELGKKAATTRKTSNNVAEGEVTSTGSRASNHYPLSAESFTDDSEEWTGDEDDTLSPAREIADPLAPMGHTRTLSMPDMGNKGLSINHQHSHSDISADGSHVQARHEALQKLATFFHSPKPVEPASSSTELETNPVQVTEEAVHLPEGSATQEVDFDHPEMLILPPPDLYADLTIE</sequence>
<feature type="compositionally biased region" description="Pro residues" evidence="2">
    <location>
        <begin position="280"/>
        <end position="292"/>
    </location>
</feature>
<evidence type="ECO:0000256" key="1">
    <source>
        <dbReference type="ARBA" id="ARBA00022553"/>
    </source>
</evidence>
<feature type="compositionally biased region" description="Pro residues" evidence="2">
    <location>
        <begin position="38"/>
        <end position="48"/>
    </location>
</feature>
<dbReference type="SUPFAM" id="SSF50044">
    <property type="entry name" value="SH3-domain"/>
    <property type="match status" value="1"/>
</dbReference>
<feature type="compositionally biased region" description="Basic and acidic residues" evidence="2">
    <location>
        <begin position="655"/>
        <end position="721"/>
    </location>
</feature>
<dbReference type="Gene3D" id="2.30.30.40">
    <property type="entry name" value="SH3 Domains"/>
    <property type="match status" value="1"/>
</dbReference>
<proteinExistence type="predicted"/>
<evidence type="ECO:0000256" key="2">
    <source>
        <dbReference type="SAM" id="MobiDB-lite"/>
    </source>
</evidence>
<feature type="domain" description="Helically-extended SH3" evidence="3">
    <location>
        <begin position="721"/>
        <end position="787"/>
    </location>
</feature>
<feature type="compositionally biased region" description="Basic and acidic residues" evidence="2">
    <location>
        <begin position="76"/>
        <end position="86"/>
    </location>
</feature>
<feature type="compositionally biased region" description="Acidic residues" evidence="2">
    <location>
        <begin position="834"/>
        <end position="847"/>
    </location>
</feature>
<keyword evidence="1" id="KW-0597">Phosphoprotein</keyword>
<dbReference type="KEGG" id="lcf:108879063"/>
<feature type="compositionally biased region" description="Basic and acidic residues" evidence="2">
    <location>
        <begin position="165"/>
        <end position="177"/>
    </location>
</feature>
<name>A0AAJ7LLG1_LATCA</name>
<feature type="compositionally biased region" description="Polar residues" evidence="2">
    <location>
        <begin position="805"/>
        <end position="824"/>
    </location>
</feature>
<dbReference type="InterPro" id="IPR036028">
    <property type="entry name" value="SH3-like_dom_sf"/>
</dbReference>
<dbReference type="InterPro" id="IPR043443">
    <property type="entry name" value="FYB1/2-like"/>
</dbReference>
<dbReference type="FunFam" id="2.30.30.40:FF:000307">
    <property type="entry name" value="Predicted protein"/>
    <property type="match status" value="1"/>
</dbReference>
<dbReference type="PANTHER" id="PTHR16830">
    <property type="entry name" value="SH2 CONTAINING ADAPTOR PRAM-1 RELATED"/>
    <property type="match status" value="1"/>
</dbReference>
<evidence type="ECO:0000259" key="3">
    <source>
        <dbReference type="Pfam" id="PF14603"/>
    </source>
</evidence>
<organism evidence="4 5">
    <name type="scientific">Lates calcarifer</name>
    <name type="common">Barramundi</name>
    <name type="synonym">Holocentrus calcarifer</name>
    <dbReference type="NCBI Taxonomy" id="8187"/>
    <lineage>
        <taxon>Eukaryota</taxon>
        <taxon>Metazoa</taxon>
        <taxon>Chordata</taxon>
        <taxon>Craniata</taxon>
        <taxon>Vertebrata</taxon>
        <taxon>Euteleostomi</taxon>
        <taxon>Actinopterygii</taxon>
        <taxon>Neopterygii</taxon>
        <taxon>Teleostei</taxon>
        <taxon>Neoteleostei</taxon>
        <taxon>Acanthomorphata</taxon>
        <taxon>Carangaria</taxon>
        <taxon>Carangaria incertae sedis</taxon>
        <taxon>Centropomidae</taxon>
        <taxon>Lates</taxon>
    </lineage>
</organism>
<protein>
    <submittedName>
        <fullName evidence="5">FYN-binding protein 1 isoform X1</fullName>
    </submittedName>
</protein>
<accession>A0AAJ7LLG1</accession>
<dbReference type="GO" id="GO:0072659">
    <property type="term" value="P:protein localization to plasma membrane"/>
    <property type="evidence" value="ECO:0007669"/>
    <property type="project" value="TreeGrafter"/>
</dbReference>
<dbReference type="Proteomes" id="UP000694890">
    <property type="component" value="Linkage group LG17"/>
</dbReference>
<dbReference type="PANTHER" id="PTHR16830:SF20">
    <property type="entry name" value="SI:CH211-188C16.1-RELATED"/>
    <property type="match status" value="1"/>
</dbReference>
<feature type="compositionally biased region" description="Pro residues" evidence="2">
    <location>
        <begin position="402"/>
        <end position="413"/>
    </location>
</feature>
<dbReference type="AlphaFoldDB" id="A0AAJ7LLG1"/>
<dbReference type="GO" id="GO:0050852">
    <property type="term" value="P:T cell receptor signaling pathway"/>
    <property type="evidence" value="ECO:0007669"/>
    <property type="project" value="TreeGrafter"/>
</dbReference>
<evidence type="ECO:0000313" key="4">
    <source>
        <dbReference type="Proteomes" id="UP000694890"/>
    </source>
</evidence>
<feature type="compositionally biased region" description="Low complexity" evidence="2">
    <location>
        <begin position="293"/>
        <end position="306"/>
    </location>
</feature>
<feature type="compositionally biased region" description="Polar residues" evidence="2">
    <location>
        <begin position="389"/>
        <end position="401"/>
    </location>
</feature>
<feature type="compositionally biased region" description="Acidic residues" evidence="2">
    <location>
        <begin position="517"/>
        <end position="530"/>
    </location>
</feature>
<dbReference type="InterPro" id="IPR029294">
    <property type="entry name" value="hSH3"/>
</dbReference>
<evidence type="ECO:0000313" key="5">
    <source>
        <dbReference type="RefSeq" id="XP_018525718.1"/>
    </source>
</evidence>
<feature type="compositionally biased region" description="Polar residues" evidence="2">
    <location>
        <begin position="586"/>
        <end position="600"/>
    </location>
</feature>
<dbReference type="Pfam" id="PF14603">
    <property type="entry name" value="hSH3"/>
    <property type="match status" value="1"/>
</dbReference>
<feature type="compositionally biased region" description="Basic and acidic residues" evidence="2">
    <location>
        <begin position="94"/>
        <end position="125"/>
    </location>
</feature>
<dbReference type="GO" id="GO:0005886">
    <property type="term" value="C:plasma membrane"/>
    <property type="evidence" value="ECO:0007669"/>
    <property type="project" value="InterPro"/>
</dbReference>
<feature type="region of interest" description="Disordered" evidence="2">
    <location>
        <begin position="72"/>
        <end position="443"/>
    </location>
</feature>
<dbReference type="GO" id="GO:0007229">
    <property type="term" value="P:integrin-mediated signaling pathway"/>
    <property type="evidence" value="ECO:0007669"/>
    <property type="project" value="InterPro"/>
</dbReference>
<feature type="compositionally biased region" description="Basic residues" evidence="2">
    <location>
        <begin position="630"/>
        <end position="645"/>
    </location>
</feature>
<reference evidence="5" key="1">
    <citation type="submission" date="2025-08" db="UniProtKB">
        <authorList>
            <consortium name="RefSeq"/>
        </authorList>
    </citation>
    <scope>IDENTIFICATION</scope>
    <source>
        <tissue evidence="5">Brain</tissue>
    </source>
</reference>
<feature type="region of interest" description="Disordered" evidence="2">
    <location>
        <begin position="805"/>
        <end position="847"/>
    </location>
</feature>
<feature type="region of interest" description="Disordered" evidence="2">
    <location>
        <begin position="460"/>
        <end position="728"/>
    </location>
</feature>